<accession>A0A5C5YUR6</accession>
<dbReference type="PANTHER" id="PTHR33619">
    <property type="entry name" value="POLYSACCHARIDE EXPORT PROTEIN GFCE-RELATED"/>
    <property type="match status" value="1"/>
</dbReference>
<dbReference type="GO" id="GO:0015159">
    <property type="term" value="F:polysaccharide transmembrane transporter activity"/>
    <property type="evidence" value="ECO:0007669"/>
    <property type="project" value="InterPro"/>
</dbReference>
<sequence precursor="true">MSNFPKIHTNMSRRPGAFGLLLLGLGSLLQVGCAAVTNPTANGVPAHALPPELLAESKEGYSPVDLTLLRVPPPEVYLLDVGDTLGVYVEGIVGSVDAPPPVSVADSTEKTPSIGYPFPIRDDGNVSLPMVGNVPMKGLTIEKAEQAIIQAYLDKEILRPNEYRIIVSLMRSRTVGVVVVREDSRSGSVTLQNNSLIGIGGSSTTIGGEQKPSGQIVDLPAYQNDLLNALARTGGLPSVSGGRDILIYRGSAGSDGYAEAPCRPLCPSDDPTIDGERIIRIPLRTKNCESVHIPREDIVLHDGDIVVVRGRNQETYYTGGILPSSVQSLPLDRDLNVIEAVLRARGQLLSGGLSTSNLNGSSVGSGVGNPSPSQLAILRETPGGQQVMIRVDLNEALRDPRLNLLVQADDVLILQENTDEAFARYVSQAVQFDFFFRILNRSDAQGGASVILP</sequence>
<protein>
    <submittedName>
        <fullName evidence="4">Polysaccharide biosynthesis/export protein</fullName>
    </submittedName>
</protein>
<evidence type="ECO:0000256" key="1">
    <source>
        <dbReference type="ARBA" id="ARBA00022729"/>
    </source>
</evidence>
<comment type="caution">
    <text evidence="4">The sequence shown here is derived from an EMBL/GenBank/DDBJ whole genome shotgun (WGS) entry which is preliminary data.</text>
</comment>
<dbReference type="PANTHER" id="PTHR33619:SF3">
    <property type="entry name" value="POLYSACCHARIDE EXPORT PROTEIN GFCE-RELATED"/>
    <property type="match status" value="1"/>
</dbReference>
<dbReference type="AlphaFoldDB" id="A0A5C5YUR6"/>
<gene>
    <name evidence="4" type="ORF">Pla123a_10880</name>
</gene>
<name>A0A5C5YUR6_9BACT</name>
<evidence type="ECO:0000313" key="4">
    <source>
        <dbReference type="EMBL" id="TWT78297.1"/>
    </source>
</evidence>
<evidence type="ECO:0000313" key="5">
    <source>
        <dbReference type="Proteomes" id="UP000318478"/>
    </source>
</evidence>
<organism evidence="4 5">
    <name type="scientific">Posidoniimonas polymericola</name>
    <dbReference type="NCBI Taxonomy" id="2528002"/>
    <lineage>
        <taxon>Bacteria</taxon>
        <taxon>Pseudomonadati</taxon>
        <taxon>Planctomycetota</taxon>
        <taxon>Planctomycetia</taxon>
        <taxon>Pirellulales</taxon>
        <taxon>Lacipirellulaceae</taxon>
        <taxon>Posidoniimonas</taxon>
    </lineage>
</organism>
<feature type="domain" description="Polysaccharide export protein N-terminal" evidence="3">
    <location>
        <begin position="72"/>
        <end position="159"/>
    </location>
</feature>
<feature type="signal peptide" evidence="2">
    <location>
        <begin position="1"/>
        <end position="34"/>
    </location>
</feature>
<dbReference type="OrthoDB" id="233929at2"/>
<dbReference type="Gene3D" id="3.30.1950.10">
    <property type="entry name" value="wza like domain"/>
    <property type="match status" value="1"/>
</dbReference>
<dbReference type="EMBL" id="SJPO01000002">
    <property type="protein sequence ID" value="TWT78297.1"/>
    <property type="molecule type" value="Genomic_DNA"/>
</dbReference>
<keyword evidence="1 2" id="KW-0732">Signal</keyword>
<dbReference type="Pfam" id="PF02563">
    <property type="entry name" value="Poly_export"/>
    <property type="match status" value="1"/>
</dbReference>
<evidence type="ECO:0000256" key="2">
    <source>
        <dbReference type="SAM" id="SignalP"/>
    </source>
</evidence>
<dbReference type="Proteomes" id="UP000318478">
    <property type="component" value="Unassembled WGS sequence"/>
</dbReference>
<reference evidence="4 5" key="1">
    <citation type="submission" date="2019-02" db="EMBL/GenBank/DDBJ databases">
        <title>Deep-cultivation of Planctomycetes and their phenomic and genomic characterization uncovers novel biology.</title>
        <authorList>
            <person name="Wiegand S."/>
            <person name="Jogler M."/>
            <person name="Boedeker C."/>
            <person name="Pinto D."/>
            <person name="Vollmers J."/>
            <person name="Rivas-Marin E."/>
            <person name="Kohn T."/>
            <person name="Peeters S.H."/>
            <person name="Heuer A."/>
            <person name="Rast P."/>
            <person name="Oberbeckmann S."/>
            <person name="Bunk B."/>
            <person name="Jeske O."/>
            <person name="Meyerdierks A."/>
            <person name="Storesund J.E."/>
            <person name="Kallscheuer N."/>
            <person name="Luecker S."/>
            <person name="Lage O.M."/>
            <person name="Pohl T."/>
            <person name="Merkel B.J."/>
            <person name="Hornburger P."/>
            <person name="Mueller R.-W."/>
            <person name="Bruemmer F."/>
            <person name="Labrenz M."/>
            <person name="Spormann A.M."/>
            <person name="Op Den Camp H."/>
            <person name="Overmann J."/>
            <person name="Amann R."/>
            <person name="Jetten M.S.M."/>
            <person name="Mascher T."/>
            <person name="Medema M.H."/>
            <person name="Devos D.P."/>
            <person name="Kaster A.-K."/>
            <person name="Ovreas L."/>
            <person name="Rohde M."/>
            <person name="Galperin M.Y."/>
            <person name="Jogler C."/>
        </authorList>
    </citation>
    <scope>NUCLEOTIDE SEQUENCE [LARGE SCALE GENOMIC DNA]</scope>
    <source>
        <strain evidence="4 5">Pla123a</strain>
    </source>
</reference>
<dbReference type="InterPro" id="IPR049712">
    <property type="entry name" value="Poly_export"/>
</dbReference>
<dbReference type="InterPro" id="IPR003715">
    <property type="entry name" value="Poly_export_N"/>
</dbReference>
<evidence type="ECO:0000259" key="3">
    <source>
        <dbReference type="Pfam" id="PF02563"/>
    </source>
</evidence>
<proteinExistence type="predicted"/>
<feature type="chain" id="PRO_5022870364" evidence="2">
    <location>
        <begin position="35"/>
        <end position="453"/>
    </location>
</feature>
<keyword evidence="5" id="KW-1185">Reference proteome</keyword>